<evidence type="ECO:0008006" key="3">
    <source>
        <dbReference type="Google" id="ProtNLM"/>
    </source>
</evidence>
<dbReference type="EMBL" id="CAPB01000008">
    <property type="protein sequence ID" value="CCO93068.1"/>
    <property type="molecule type" value="Genomic_DNA"/>
</dbReference>
<reference evidence="1 2" key="1">
    <citation type="submission" date="2012-11" db="EMBL/GenBank/DDBJ databases">
        <authorList>
            <person name="Linke B."/>
        </authorList>
    </citation>
    <scope>NUCLEOTIDE SEQUENCE [LARGE SCALE GENOMIC DNA]</scope>
    <source>
        <strain evidence="2">CFBP 1232</strain>
    </source>
</reference>
<gene>
    <name evidence="1" type="ORF">BN437_1116</name>
</gene>
<reference evidence="1 2" key="2">
    <citation type="submission" date="2013-04" db="EMBL/GenBank/DDBJ databases">
        <title>Comparative genomics of 12 strains of Erwinia amylovora identifies a pan-genome with a large conserved core and provides insights into host specificity.</title>
        <authorList>
            <person name="Mann R.A."/>
            <person name="Smits T.H.M."/>
            <person name="Buehlmann A."/>
            <person name="Blom J."/>
            <person name="Goesmann A."/>
            <person name="Frey J.E."/>
            <person name="Plummer K.M."/>
            <person name="Beer S.V."/>
            <person name="Luck J."/>
            <person name="Duffy B."/>
            <person name="Rodoni B."/>
        </authorList>
    </citation>
    <scope>NUCLEOTIDE SEQUENCE [LARGE SCALE GENOMIC DNA]</scope>
    <source>
        <strain evidence="2">CFBP 1232</strain>
    </source>
</reference>
<proteinExistence type="predicted"/>
<accession>A0A830ZXQ7</accession>
<evidence type="ECO:0000313" key="2">
    <source>
        <dbReference type="Proteomes" id="UP000013111"/>
    </source>
</evidence>
<name>A0A830ZXQ7_ERWAM</name>
<dbReference type="PROSITE" id="PS51318">
    <property type="entry name" value="TAT"/>
    <property type="match status" value="1"/>
</dbReference>
<dbReference type="InterPro" id="IPR006311">
    <property type="entry name" value="TAT_signal"/>
</dbReference>
<sequence>MCKNMTRRQFLLAEAVDGAAVVSGGEVGRTRRFALANISDNRRPP</sequence>
<organism evidence="1 2">
    <name type="scientific">Erwinia amylovora NBRC 12687 = CFBP 1232</name>
    <dbReference type="NCBI Taxonomy" id="1219359"/>
    <lineage>
        <taxon>Bacteria</taxon>
        <taxon>Pseudomonadati</taxon>
        <taxon>Pseudomonadota</taxon>
        <taxon>Gammaproteobacteria</taxon>
        <taxon>Enterobacterales</taxon>
        <taxon>Erwiniaceae</taxon>
        <taxon>Erwinia</taxon>
    </lineage>
</organism>
<dbReference type="Proteomes" id="UP000013111">
    <property type="component" value="Unassembled WGS sequence"/>
</dbReference>
<dbReference type="AlphaFoldDB" id="A0A830ZXQ7"/>
<protein>
    <recommendedName>
        <fullName evidence="3">Twin-arginine translocation signal domain-containing protein</fullName>
    </recommendedName>
</protein>
<comment type="caution">
    <text evidence="1">The sequence shown here is derived from an EMBL/GenBank/DDBJ whole genome shotgun (WGS) entry which is preliminary data.</text>
</comment>
<evidence type="ECO:0000313" key="1">
    <source>
        <dbReference type="EMBL" id="CCO93068.1"/>
    </source>
</evidence>